<reference evidence="1" key="1">
    <citation type="journal article" date="2022" name="bioRxiv">
        <title>Sequencing and chromosome-scale assembly of the giantPleurodeles waltlgenome.</title>
        <authorList>
            <person name="Brown T."/>
            <person name="Elewa A."/>
            <person name="Iarovenko S."/>
            <person name="Subramanian E."/>
            <person name="Araus A.J."/>
            <person name="Petzold A."/>
            <person name="Susuki M."/>
            <person name="Suzuki K.-i.T."/>
            <person name="Hayashi T."/>
            <person name="Toyoda A."/>
            <person name="Oliveira C."/>
            <person name="Osipova E."/>
            <person name="Leigh N.D."/>
            <person name="Simon A."/>
            <person name="Yun M.H."/>
        </authorList>
    </citation>
    <scope>NUCLEOTIDE SEQUENCE</scope>
    <source>
        <strain evidence="1">20211129_DDA</strain>
        <tissue evidence="1">Liver</tissue>
    </source>
</reference>
<proteinExistence type="predicted"/>
<comment type="caution">
    <text evidence="1">The sequence shown here is derived from an EMBL/GenBank/DDBJ whole genome shotgun (WGS) entry which is preliminary data.</text>
</comment>
<accession>A0AAV7SDN2</accession>
<protein>
    <submittedName>
        <fullName evidence="1">Uncharacterized protein</fullName>
    </submittedName>
</protein>
<dbReference type="AlphaFoldDB" id="A0AAV7SDN2"/>
<gene>
    <name evidence="1" type="ORF">NDU88_002200</name>
</gene>
<organism evidence="1 2">
    <name type="scientific">Pleurodeles waltl</name>
    <name type="common">Iberian ribbed newt</name>
    <dbReference type="NCBI Taxonomy" id="8319"/>
    <lineage>
        <taxon>Eukaryota</taxon>
        <taxon>Metazoa</taxon>
        <taxon>Chordata</taxon>
        <taxon>Craniata</taxon>
        <taxon>Vertebrata</taxon>
        <taxon>Euteleostomi</taxon>
        <taxon>Amphibia</taxon>
        <taxon>Batrachia</taxon>
        <taxon>Caudata</taxon>
        <taxon>Salamandroidea</taxon>
        <taxon>Salamandridae</taxon>
        <taxon>Pleurodelinae</taxon>
        <taxon>Pleurodeles</taxon>
    </lineage>
</organism>
<evidence type="ECO:0000313" key="2">
    <source>
        <dbReference type="Proteomes" id="UP001066276"/>
    </source>
</evidence>
<sequence length="177" mass="19366">MSVTLRSMLSIHGVEGRGQAAKDGVRIIPWLRRGLQIIRSIKPDLRASREITAGGPWGAGGERWSPFPGSRRRFLAVSVGRGVAAWCAAQRPWTSVFWHAHVWLLRATGTTKEVETAPDPWGLPRGPGTLSWTLRALWARPVSAARGRRACSFPARSISGGPEAEARGCKQCGAWRH</sequence>
<name>A0AAV7SDN2_PLEWA</name>
<evidence type="ECO:0000313" key="1">
    <source>
        <dbReference type="EMBL" id="KAJ1161719.1"/>
    </source>
</evidence>
<keyword evidence="2" id="KW-1185">Reference proteome</keyword>
<dbReference type="EMBL" id="JANPWB010000008">
    <property type="protein sequence ID" value="KAJ1161719.1"/>
    <property type="molecule type" value="Genomic_DNA"/>
</dbReference>
<dbReference type="Proteomes" id="UP001066276">
    <property type="component" value="Chromosome 4_2"/>
</dbReference>